<dbReference type="Pfam" id="PF01428">
    <property type="entry name" value="zf-AN1"/>
    <property type="match status" value="2"/>
</dbReference>
<dbReference type="PANTHER" id="PTHR14677:SF37">
    <property type="entry name" value="AN1-TYPE ZINC FINGER PROTEIN 1"/>
    <property type="match status" value="1"/>
</dbReference>
<name>A0AAU9VY30_9CNID</name>
<evidence type="ECO:0000256" key="1">
    <source>
        <dbReference type="ARBA" id="ARBA00022723"/>
    </source>
</evidence>
<evidence type="ECO:0000313" key="6">
    <source>
        <dbReference type="EMBL" id="CAH3042304.1"/>
    </source>
</evidence>
<dbReference type="Pfam" id="PF25327">
    <property type="entry name" value="UBL_ZFAND1"/>
    <property type="match status" value="1"/>
</dbReference>
<comment type="caution">
    <text evidence="6">The sequence shown here is derived from an EMBL/GenBank/DDBJ whole genome shotgun (WGS) entry which is preliminary data.</text>
</comment>
<evidence type="ECO:0000259" key="5">
    <source>
        <dbReference type="PROSITE" id="PS51039"/>
    </source>
</evidence>
<dbReference type="InterPro" id="IPR035896">
    <property type="entry name" value="AN1-like_Znf"/>
</dbReference>
<evidence type="ECO:0000256" key="4">
    <source>
        <dbReference type="PROSITE-ProRule" id="PRU00449"/>
    </source>
</evidence>
<dbReference type="SMART" id="SM00154">
    <property type="entry name" value="ZnF_AN1"/>
    <property type="match status" value="2"/>
</dbReference>
<proteinExistence type="predicted"/>
<evidence type="ECO:0000256" key="3">
    <source>
        <dbReference type="ARBA" id="ARBA00022833"/>
    </source>
</evidence>
<keyword evidence="7" id="KW-1185">Reference proteome</keyword>
<dbReference type="AlphaFoldDB" id="A0AAU9VY30"/>
<keyword evidence="1" id="KW-0479">Metal-binding</keyword>
<dbReference type="GO" id="GO:0005737">
    <property type="term" value="C:cytoplasm"/>
    <property type="evidence" value="ECO:0007669"/>
    <property type="project" value="TreeGrafter"/>
</dbReference>
<keyword evidence="2 4" id="KW-0863">Zinc-finger</keyword>
<sequence>MAEFPDFGKQCDVEICKQLDFLPFICNGCSGTFCLEHRSKSSHNCTVDDQKFKGDPSKTSVSNGCLECSLNECNSRELVPVLCEHCHKNYCLRHRHQVDHQCPGLPQKQPRVTPEQRIQQIIGKDLCKEKKGRGGVRNESRAAKVALMKIKMKATGDCSIPQEERIYLRVLMPLGNKEREYPMYFSKYWTVGKVIDKIAVTARLKNDNNKAVAKKLRLFHGSSGDVLDLQNPLEHFQTQDNCPVLSGSTVVLEYVDEQCTQLLTNRDKYPT</sequence>
<gene>
    <name evidence="6" type="ORF">PMEA_00028753</name>
</gene>
<keyword evidence="3" id="KW-0862">Zinc</keyword>
<dbReference type="PROSITE" id="PS51039">
    <property type="entry name" value="ZF_AN1"/>
    <property type="match status" value="1"/>
</dbReference>
<evidence type="ECO:0000313" key="7">
    <source>
        <dbReference type="Proteomes" id="UP001159428"/>
    </source>
</evidence>
<dbReference type="SUPFAM" id="SSF118310">
    <property type="entry name" value="AN1-like Zinc finger"/>
    <property type="match status" value="2"/>
</dbReference>
<accession>A0AAU9VY30</accession>
<organism evidence="6 7">
    <name type="scientific">Pocillopora meandrina</name>
    <dbReference type="NCBI Taxonomy" id="46732"/>
    <lineage>
        <taxon>Eukaryota</taxon>
        <taxon>Metazoa</taxon>
        <taxon>Cnidaria</taxon>
        <taxon>Anthozoa</taxon>
        <taxon>Hexacorallia</taxon>
        <taxon>Scleractinia</taxon>
        <taxon>Astrocoeniina</taxon>
        <taxon>Pocilloporidae</taxon>
        <taxon>Pocillopora</taxon>
    </lineage>
</organism>
<dbReference type="EMBL" id="CALNXJ010000006">
    <property type="protein sequence ID" value="CAH3042304.1"/>
    <property type="molecule type" value="Genomic_DNA"/>
</dbReference>
<dbReference type="GO" id="GO:0008270">
    <property type="term" value="F:zinc ion binding"/>
    <property type="evidence" value="ECO:0007669"/>
    <property type="project" value="UniProtKB-KW"/>
</dbReference>
<dbReference type="InterPro" id="IPR057358">
    <property type="entry name" value="UBL_ZFAND1-like"/>
</dbReference>
<protein>
    <recommendedName>
        <fullName evidence="5">AN1-type domain-containing protein</fullName>
    </recommendedName>
</protein>
<dbReference type="Proteomes" id="UP001159428">
    <property type="component" value="Unassembled WGS sequence"/>
</dbReference>
<reference evidence="6 7" key="1">
    <citation type="submission" date="2022-05" db="EMBL/GenBank/DDBJ databases">
        <authorList>
            <consortium name="Genoscope - CEA"/>
            <person name="William W."/>
        </authorList>
    </citation>
    <scope>NUCLEOTIDE SEQUENCE [LARGE SCALE GENOMIC DNA]</scope>
</reference>
<dbReference type="PANTHER" id="PTHR14677">
    <property type="entry name" value="ARSENITE INDUCUBLE RNA ASSOCIATED PROTEIN AIP-1-RELATED"/>
    <property type="match status" value="1"/>
</dbReference>
<dbReference type="Gene3D" id="4.10.1110.10">
    <property type="entry name" value="AN1-like Zinc finger"/>
    <property type="match status" value="2"/>
</dbReference>
<evidence type="ECO:0000256" key="2">
    <source>
        <dbReference type="ARBA" id="ARBA00022771"/>
    </source>
</evidence>
<dbReference type="InterPro" id="IPR000058">
    <property type="entry name" value="Znf_AN1"/>
</dbReference>
<feature type="domain" description="AN1-type" evidence="5">
    <location>
        <begin position="5"/>
        <end position="53"/>
    </location>
</feature>